<evidence type="ECO:0000313" key="3">
    <source>
        <dbReference type="Proteomes" id="UP000240214"/>
    </source>
</evidence>
<dbReference type="EMBL" id="MG593803">
    <property type="protein sequence ID" value="AUG87327.1"/>
    <property type="molecule type" value="Genomic_DNA"/>
</dbReference>
<reference evidence="3" key="1">
    <citation type="submission" date="2017-11" db="EMBL/GenBank/DDBJ databases">
        <authorList>
            <person name="Han C.G."/>
        </authorList>
    </citation>
    <scope>NUCLEOTIDE SEQUENCE [LARGE SCALE GENOMIC DNA]</scope>
</reference>
<dbReference type="Proteomes" id="UP000240214">
    <property type="component" value="Segment"/>
</dbReference>
<evidence type="ECO:0000313" key="2">
    <source>
        <dbReference type="EMBL" id="AUG87327.1"/>
    </source>
</evidence>
<proteinExistence type="predicted"/>
<keyword evidence="3" id="KW-1185">Reference proteome</keyword>
<evidence type="ECO:0000256" key="1">
    <source>
        <dbReference type="SAM" id="MobiDB-lite"/>
    </source>
</evidence>
<feature type="region of interest" description="Disordered" evidence="1">
    <location>
        <begin position="169"/>
        <end position="194"/>
    </location>
</feature>
<protein>
    <submittedName>
        <fullName evidence="2">Tail assembly chaperone</fullName>
    </submittedName>
</protein>
<gene>
    <name evidence="2" type="ORF">SEA_ROWA_14</name>
</gene>
<accession>A0A2H5BLY7</accession>
<sequence>MATKNDALGTPHVVEFNGDTYTVPPAEDWDIDVLEAIDESRMTAALKALLGEDQYKTFRATNKKVRDLGAFFEAAGKSVGAGKLLSLLPLIREHGDAIEADLAFRGVDLLDLWRGKISPRKLCVLIWGLPPDSATRQAINKGKPLWSTTDFLIADLIDATTHTTWAVANKDVPRKDQSKPPKPYPRPGMDEPKKATVTAAALLAFRERTKRG</sequence>
<name>A0A2H5BLY7_9CAUD</name>
<organism evidence="2 3">
    <name type="scientific">Streptomyces phage Rowa</name>
    <dbReference type="NCBI Taxonomy" id="2059883"/>
    <lineage>
        <taxon>Viruses</taxon>
        <taxon>Duplodnaviria</taxon>
        <taxon>Heunggongvirae</taxon>
        <taxon>Uroviricota</taxon>
        <taxon>Caudoviricetes</taxon>
        <taxon>Rowavirus</taxon>
        <taxon>Rowavirus rowa</taxon>
    </lineage>
</organism>